<dbReference type="Pfam" id="PF01510">
    <property type="entry name" value="Amidase_2"/>
    <property type="match status" value="1"/>
</dbReference>
<accession>A0A6J7X664</accession>
<dbReference type="Gene3D" id="3.40.80.10">
    <property type="entry name" value="Peptidoglycan recognition protein-like"/>
    <property type="match status" value="1"/>
</dbReference>
<dbReference type="InterPro" id="IPR036505">
    <property type="entry name" value="Amidase/PGRP_sf"/>
</dbReference>
<evidence type="ECO:0000256" key="2">
    <source>
        <dbReference type="ARBA" id="ARBA00022638"/>
    </source>
</evidence>
<dbReference type="SUPFAM" id="SSF55846">
    <property type="entry name" value="N-acetylmuramoyl-L-alanine amidase-like"/>
    <property type="match status" value="1"/>
</dbReference>
<dbReference type="GO" id="GO:0001897">
    <property type="term" value="P:symbiont-mediated cytolysis of host cell"/>
    <property type="evidence" value="ECO:0007669"/>
    <property type="project" value="UniProtKB-ARBA"/>
</dbReference>
<dbReference type="GO" id="GO:0042742">
    <property type="term" value="P:defense response to bacterium"/>
    <property type="evidence" value="ECO:0007669"/>
    <property type="project" value="UniProtKB-KW"/>
</dbReference>
<keyword evidence="1" id="KW-0929">Antimicrobial</keyword>
<gene>
    <name evidence="4" type="ORF">UFOVP754_41</name>
</gene>
<dbReference type="CDD" id="cd06583">
    <property type="entry name" value="PGRP"/>
    <property type="match status" value="1"/>
</dbReference>
<keyword evidence="2" id="KW-0081">Bacteriolytic enzyme</keyword>
<evidence type="ECO:0000259" key="3">
    <source>
        <dbReference type="Pfam" id="PF01510"/>
    </source>
</evidence>
<reference evidence="4" key="1">
    <citation type="submission" date="2020-05" db="EMBL/GenBank/DDBJ databases">
        <authorList>
            <person name="Chiriac C."/>
            <person name="Salcher M."/>
            <person name="Ghai R."/>
            <person name="Kavagutti S V."/>
        </authorList>
    </citation>
    <scope>NUCLEOTIDE SEQUENCE</scope>
</reference>
<dbReference type="InterPro" id="IPR002502">
    <property type="entry name" value="Amidase_domain"/>
</dbReference>
<dbReference type="GO" id="GO:0009253">
    <property type="term" value="P:peptidoglycan catabolic process"/>
    <property type="evidence" value="ECO:0007669"/>
    <property type="project" value="InterPro"/>
</dbReference>
<protein>
    <submittedName>
        <fullName evidence="4">Lysozyme</fullName>
    </submittedName>
</protein>
<dbReference type="EMBL" id="LR798349">
    <property type="protein sequence ID" value="CAB5226098.1"/>
    <property type="molecule type" value="Genomic_DNA"/>
</dbReference>
<feature type="domain" description="N-acetylmuramoyl-L-alanine amidase" evidence="3">
    <location>
        <begin position="2"/>
        <end position="126"/>
    </location>
</feature>
<sequence length="138" mass="15406">MRTINNIVIHCTATPQTASISSIRRYWRDVLGWRSPGYHRIVEADGTMVVIAPDSAVCNGVAGHNANSLHISYVGGIDGLNRPRDTRTNAQRATLERQVREWKRIYPNARILGHRDFPGVKKACPSFDVAAWLKDIGL</sequence>
<evidence type="ECO:0000256" key="1">
    <source>
        <dbReference type="ARBA" id="ARBA00022529"/>
    </source>
</evidence>
<dbReference type="GO" id="GO:0008745">
    <property type="term" value="F:N-acetylmuramoyl-L-alanine amidase activity"/>
    <property type="evidence" value="ECO:0007669"/>
    <property type="project" value="InterPro"/>
</dbReference>
<organism evidence="4">
    <name type="scientific">uncultured Caudovirales phage</name>
    <dbReference type="NCBI Taxonomy" id="2100421"/>
    <lineage>
        <taxon>Viruses</taxon>
        <taxon>Duplodnaviria</taxon>
        <taxon>Heunggongvirae</taxon>
        <taxon>Uroviricota</taxon>
        <taxon>Caudoviricetes</taxon>
        <taxon>Peduoviridae</taxon>
        <taxon>Maltschvirus</taxon>
        <taxon>Maltschvirus maltsch</taxon>
    </lineage>
</organism>
<evidence type="ECO:0000313" key="4">
    <source>
        <dbReference type="EMBL" id="CAB5226098.1"/>
    </source>
</evidence>
<name>A0A6J7X664_9CAUD</name>
<proteinExistence type="predicted"/>